<comment type="catalytic activity">
    <reaction evidence="5">
        <text>alpha-D-glucose 1-phosphate + UTP + H(+) = UDP-alpha-D-glucose + diphosphate</text>
        <dbReference type="Rhea" id="RHEA:19889"/>
        <dbReference type="ChEBI" id="CHEBI:15378"/>
        <dbReference type="ChEBI" id="CHEBI:33019"/>
        <dbReference type="ChEBI" id="CHEBI:46398"/>
        <dbReference type="ChEBI" id="CHEBI:58601"/>
        <dbReference type="ChEBI" id="CHEBI:58885"/>
        <dbReference type="EC" id="2.7.7.9"/>
    </reaction>
</comment>
<dbReference type="SUPFAM" id="SSF53448">
    <property type="entry name" value="Nucleotide-diphospho-sugar transferases"/>
    <property type="match status" value="1"/>
</dbReference>
<dbReference type="PANTHER" id="PTHR43511">
    <property type="match status" value="1"/>
</dbReference>
<sequence>VAPKTLADVKGGTVISYKGRVQALTFSFDCLMQLFEIAQVSDEHVSEIKSIKKFKIFNTNNLWVNLEAIKSLVEADDALKMEIIPNPEVQIGPIGINVPRSRFLPVKATSNLLFVQSYLYTLQDGLVIRNQARANPKNPSIELGPEYKKVKSNITINFVLVSNFLSRFNSIPSIVELDGLKVAGDVWLGAGKNKFLAKLVVKLEIPHGAVIKDK</sequence>
<dbReference type="EC" id="2.7.7.9" evidence="2"/>
<dbReference type="InterPro" id="IPR002618">
    <property type="entry name" value="UDPGP_fam"/>
</dbReference>
<organism evidence="6">
    <name type="scientific">Glycine soja</name>
    <name type="common">Wild soybean</name>
    <dbReference type="NCBI Taxonomy" id="3848"/>
    <lineage>
        <taxon>Eukaryota</taxon>
        <taxon>Viridiplantae</taxon>
        <taxon>Streptophyta</taxon>
        <taxon>Embryophyta</taxon>
        <taxon>Tracheophyta</taxon>
        <taxon>Spermatophyta</taxon>
        <taxon>Magnoliopsida</taxon>
        <taxon>eudicotyledons</taxon>
        <taxon>Gunneridae</taxon>
        <taxon>Pentapetalae</taxon>
        <taxon>rosids</taxon>
        <taxon>fabids</taxon>
        <taxon>Fabales</taxon>
        <taxon>Fabaceae</taxon>
        <taxon>Papilionoideae</taxon>
        <taxon>50 kb inversion clade</taxon>
        <taxon>NPAAA clade</taxon>
        <taxon>indigoferoid/millettioid clade</taxon>
        <taxon>Phaseoleae</taxon>
        <taxon>Glycine</taxon>
        <taxon>Glycine subgen. Soja</taxon>
    </lineage>
</organism>
<gene>
    <name evidence="6" type="ORF">glysoja_033898</name>
</gene>
<evidence type="ECO:0000256" key="1">
    <source>
        <dbReference type="ARBA" id="ARBA00010401"/>
    </source>
</evidence>
<dbReference type="InterPro" id="IPR016267">
    <property type="entry name" value="UDPGP_trans"/>
</dbReference>
<keyword evidence="4 6" id="KW-0548">Nucleotidyltransferase</keyword>
<feature type="non-terminal residue" evidence="6">
    <location>
        <position position="214"/>
    </location>
</feature>
<reference evidence="6" key="1">
    <citation type="submission" date="2014-07" db="EMBL/GenBank/DDBJ databases">
        <title>Identification of a novel salt tolerance gene in wild soybean by whole-genome sequencing.</title>
        <authorList>
            <person name="Lam H.-M."/>
            <person name="Qi X."/>
            <person name="Li M.-W."/>
            <person name="Liu X."/>
            <person name="Xie M."/>
            <person name="Ni M."/>
            <person name="Xu X."/>
        </authorList>
    </citation>
    <scope>NUCLEOTIDE SEQUENCE [LARGE SCALE GENOMIC DNA]</scope>
    <source>
        <tissue evidence="6">Root</tissue>
    </source>
</reference>
<evidence type="ECO:0000256" key="2">
    <source>
        <dbReference type="ARBA" id="ARBA00012415"/>
    </source>
</evidence>
<proteinExistence type="inferred from homology"/>
<dbReference type="AlphaFoldDB" id="A0A0B2RA75"/>
<dbReference type="Proteomes" id="UP000053555">
    <property type="component" value="Unassembled WGS sequence"/>
</dbReference>
<dbReference type="GO" id="GO:0006011">
    <property type="term" value="P:UDP-alpha-D-glucose metabolic process"/>
    <property type="evidence" value="ECO:0007669"/>
    <property type="project" value="InterPro"/>
</dbReference>
<protein>
    <recommendedName>
        <fullName evidence="2">UTP--glucose-1-phosphate uridylyltransferase</fullName>
        <ecNumber evidence="2">2.7.7.9</ecNumber>
    </recommendedName>
</protein>
<evidence type="ECO:0000313" key="6">
    <source>
        <dbReference type="EMBL" id="KHN28843.1"/>
    </source>
</evidence>
<evidence type="ECO:0000256" key="4">
    <source>
        <dbReference type="ARBA" id="ARBA00022695"/>
    </source>
</evidence>
<dbReference type="GO" id="GO:0003983">
    <property type="term" value="F:UTP:glucose-1-phosphate uridylyltransferase activity"/>
    <property type="evidence" value="ECO:0007669"/>
    <property type="project" value="UniProtKB-EC"/>
</dbReference>
<dbReference type="EMBL" id="KN652399">
    <property type="protein sequence ID" value="KHN28843.1"/>
    <property type="molecule type" value="Genomic_DNA"/>
</dbReference>
<dbReference type="Gene3D" id="2.160.10.10">
    <property type="entry name" value="Hexapeptide repeat proteins"/>
    <property type="match status" value="1"/>
</dbReference>
<evidence type="ECO:0000256" key="5">
    <source>
        <dbReference type="ARBA" id="ARBA00048128"/>
    </source>
</evidence>
<evidence type="ECO:0000256" key="3">
    <source>
        <dbReference type="ARBA" id="ARBA00022679"/>
    </source>
</evidence>
<accession>A0A0B2RA75</accession>
<comment type="similarity">
    <text evidence="1">Belongs to the UDPGP type 1 family.</text>
</comment>
<dbReference type="Gene3D" id="3.90.550.10">
    <property type="entry name" value="Spore Coat Polysaccharide Biosynthesis Protein SpsA, Chain A"/>
    <property type="match status" value="1"/>
</dbReference>
<dbReference type="InterPro" id="IPR029044">
    <property type="entry name" value="Nucleotide-diphossugar_trans"/>
</dbReference>
<feature type="non-terminal residue" evidence="6">
    <location>
        <position position="1"/>
    </location>
</feature>
<name>A0A0B2RA75_GLYSO</name>
<keyword evidence="3 6" id="KW-0808">Transferase</keyword>
<dbReference type="Pfam" id="PF01704">
    <property type="entry name" value="UDPGP"/>
    <property type="match status" value="2"/>
</dbReference>